<comment type="similarity">
    <text evidence="1">Belongs to the UPF0162 family.</text>
</comment>
<keyword evidence="4" id="KW-1185">Reference proteome</keyword>
<dbReference type="Gene3D" id="1.25.40.10">
    <property type="entry name" value="Tetratricopeptide repeat domain"/>
    <property type="match status" value="1"/>
</dbReference>
<sequence>MAAPAHRARLRQEGRALVEIPDTGAILELGLLEDEAISLDSAALQIAALDHAGLDLSSYVNVLGDMTERLVVLGGAAESAAPRARILARVIGTEYGFTGDRQTYDDPDNADLIRVMDRRRGLPVSLTILYVAAARRLGWQADALNTPGHVVARIGSETEPVLIDPFDGGAVLDAERFASLLHAVLGRGAAPRPEHLTPMSNRSVLVRLLMNQASRAEARGDPGRALTLFERMTVIAPSTAHAWWEQARLQLHKGDVESARASLSAMLEVTREPELRMHACAALDALSGER</sequence>
<dbReference type="EMBL" id="JACIJF010000015">
    <property type="protein sequence ID" value="MBB5712323.1"/>
    <property type="molecule type" value="Genomic_DNA"/>
</dbReference>
<evidence type="ECO:0000256" key="1">
    <source>
        <dbReference type="ARBA" id="ARBA00007100"/>
    </source>
</evidence>
<reference evidence="3 4" key="1">
    <citation type="submission" date="2020-08" db="EMBL/GenBank/DDBJ databases">
        <title>Genomic Encyclopedia of Type Strains, Phase IV (KMG-IV): sequencing the most valuable type-strain genomes for metagenomic binning, comparative biology and taxonomic classification.</title>
        <authorList>
            <person name="Goeker M."/>
        </authorList>
    </citation>
    <scope>NUCLEOTIDE SEQUENCE [LARGE SCALE GENOMIC DNA]</scope>
    <source>
        <strain evidence="3 4">DSM 26736</strain>
    </source>
</reference>
<dbReference type="Pfam" id="PF13369">
    <property type="entry name" value="Transglut_core2"/>
    <property type="match status" value="1"/>
</dbReference>
<name>A0A840YRS1_9SPHN</name>
<dbReference type="SUPFAM" id="SSF48452">
    <property type="entry name" value="TPR-like"/>
    <property type="match status" value="1"/>
</dbReference>
<proteinExistence type="inferred from homology"/>
<evidence type="ECO:0000313" key="3">
    <source>
        <dbReference type="EMBL" id="MBB5712323.1"/>
    </source>
</evidence>
<gene>
    <name evidence="3" type="ORF">FHT02_003581</name>
</gene>
<dbReference type="RefSeq" id="WP_184090667.1">
    <property type="nucleotide sequence ID" value="NZ_JACIJF010000015.1"/>
</dbReference>
<organism evidence="3 4">
    <name type="scientific">Sphingomonas xinjiangensis</name>
    <dbReference type="NCBI Taxonomy" id="643568"/>
    <lineage>
        <taxon>Bacteria</taxon>
        <taxon>Pseudomonadati</taxon>
        <taxon>Pseudomonadota</taxon>
        <taxon>Alphaproteobacteria</taxon>
        <taxon>Sphingomonadales</taxon>
        <taxon>Sphingomonadaceae</taxon>
        <taxon>Sphingomonas</taxon>
    </lineage>
</organism>
<comment type="caution">
    <text evidence="3">The sequence shown here is derived from an EMBL/GenBank/DDBJ whole genome shotgun (WGS) entry which is preliminary data.</text>
</comment>
<accession>A0A840YRS1</accession>
<dbReference type="PANTHER" id="PTHR31350">
    <property type="entry name" value="SI:DKEY-261L7.2"/>
    <property type="match status" value="1"/>
</dbReference>
<evidence type="ECO:0000313" key="4">
    <source>
        <dbReference type="Proteomes" id="UP000527143"/>
    </source>
</evidence>
<dbReference type="InterPro" id="IPR032698">
    <property type="entry name" value="SirB1_N"/>
</dbReference>
<dbReference type="Proteomes" id="UP000527143">
    <property type="component" value="Unassembled WGS sequence"/>
</dbReference>
<dbReference type="InterPro" id="IPR011990">
    <property type="entry name" value="TPR-like_helical_dom_sf"/>
</dbReference>
<feature type="domain" description="Protein SirB1 N-terminal" evidence="2">
    <location>
        <begin position="78"/>
        <end position="209"/>
    </location>
</feature>
<dbReference type="PANTHER" id="PTHR31350:SF27">
    <property type="entry name" value="HEMIMETHYLATED DNA-BINDING DOMAIN-CONTAINING PROTEIN"/>
    <property type="match status" value="1"/>
</dbReference>
<protein>
    <submittedName>
        <fullName evidence="3">Regulator of sirC expression with transglutaminase-like and TPR domain</fullName>
    </submittedName>
</protein>
<evidence type="ECO:0000259" key="2">
    <source>
        <dbReference type="Pfam" id="PF13369"/>
    </source>
</evidence>
<dbReference type="AlphaFoldDB" id="A0A840YRS1"/>